<dbReference type="STRING" id="1314674.A0A0D7BMG1"/>
<feature type="compositionally biased region" description="Polar residues" evidence="1">
    <location>
        <begin position="294"/>
        <end position="311"/>
    </location>
</feature>
<feature type="domain" description="DUF6534" evidence="3">
    <location>
        <begin position="194"/>
        <end position="283"/>
    </location>
</feature>
<reference evidence="4 5" key="1">
    <citation type="journal article" date="2015" name="Fungal Genet. Biol.">
        <title>Evolution of novel wood decay mechanisms in Agaricales revealed by the genome sequences of Fistulina hepatica and Cylindrobasidium torrendii.</title>
        <authorList>
            <person name="Floudas D."/>
            <person name="Held B.W."/>
            <person name="Riley R."/>
            <person name="Nagy L.G."/>
            <person name="Koehler G."/>
            <person name="Ransdell A.S."/>
            <person name="Younus H."/>
            <person name="Chow J."/>
            <person name="Chiniquy J."/>
            <person name="Lipzen A."/>
            <person name="Tritt A."/>
            <person name="Sun H."/>
            <person name="Haridas S."/>
            <person name="LaButti K."/>
            <person name="Ohm R.A."/>
            <person name="Kues U."/>
            <person name="Blanchette R.A."/>
            <person name="Grigoriev I.V."/>
            <person name="Minto R.E."/>
            <person name="Hibbett D.S."/>
        </authorList>
    </citation>
    <scope>NUCLEOTIDE SEQUENCE [LARGE SCALE GENOMIC DNA]</scope>
    <source>
        <strain evidence="4 5">FP15055 ss-10</strain>
    </source>
</reference>
<name>A0A0D7BMG1_9AGAR</name>
<dbReference type="EMBL" id="KN880455">
    <property type="protein sequence ID" value="KIY71339.1"/>
    <property type="molecule type" value="Genomic_DNA"/>
</dbReference>
<feature type="transmembrane region" description="Helical" evidence="2">
    <location>
        <begin position="57"/>
        <end position="78"/>
    </location>
</feature>
<keyword evidence="5" id="KW-1185">Reference proteome</keyword>
<evidence type="ECO:0000313" key="4">
    <source>
        <dbReference type="EMBL" id="KIY71339.1"/>
    </source>
</evidence>
<evidence type="ECO:0000313" key="5">
    <source>
        <dbReference type="Proteomes" id="UP000054007"/>
    </source>
</evidence>
<feature type="transmembrane region" description="Helical" evidence="2">
    <location>
        <begin position="189"/>
        <end position="210"/>
    </location>
</feature>
<keyword evidence="2" id="KW-1133">Transmembrane helix</keyword>
<dbReference type="Proteomes" id="UP000054007">
    <property type="component" value="Unassembled WGS sequence"/>
</dbReference>
<sequence>MSSLNVDPASPSSQMLDATLGAALLGLVFSAFLSGIALLQAYIYYRDYSKDWWLYRCSVLVLWLLDAFHLSLTIHAVYHYVVKQYGQFQKLDTVVWSFKAQISVNVVIIIGVQLLYAIRIWKLGQHFYKLLPYIVLACVAVGAAVGIVLAYKSAVIVNFSDLENMKVFREIFLRNASVIYTTFQWAVDASFALATAIDIMIALSMCYYLQLTKTASGFSGTNNKVVILMRLVLVSGLATSACSMACLLTFITMPDTLVFVSLEVLLTKFYVISFLAMLIARKRIADVTPITTTSSGPAATNNSNSRKSQSRVVRLDTAGTPVENEAGIGKSAYPLAELRSPTSPDGKWRHSDMSNSVPFGSIV</sequence>
<keyword evidence="2" id="KW-0472">Membrane</keyword>
<feature type="transmembrane region" description="Helical" evidence="2">
    <location>
        <begin position="20"/>
        <end position="45"/>
    </location>
</feature>
<keyword evidence="2" id="KW-0812">Transmembrane</keyword>
<evidence type="ECO:0000256" key="1">
    <source>
        <dbReference type="SAM" id="MobiDB-lite"/>
    </source>
</evidence>
<feature type="region of interest" description="Disordered" evidence="1">
    <location>
        <begin position="294"/>
        <end position="313"/>
    </location>
</feature>
<evidence type="ECO:0000259" key="3">
    <source>
        <dbReference type="Pfam" id="PF20152"/>
    </source>
</evidence>
<dbReference type="OrthoDB" id="3270417at2759"/>
<dbReference type="InterPro" id="IPR045339">
    <property type="entry name" value="DUF6534"/>
</dbReference>
<accession>A0A0D7BMG1</accession>
<feature type="transmembrane region" description="Helical" evidence="2">
    <location>
        <begin position="231"/>
        <end position="251"/>
    </location>
</feature>
<proteinExistence type="predicted"/>
<organism evidence="4 5">
    <name type="scientific">Cylindrobasidium torrendii FP15055 ss-10</name>
    <dbReference type="NCBI Taxonomy" id="1314674"/>
    <lineage>
        <taxon>Eukaryota</taxon>
        <taxon>Fungi</taxon>
        <taxon>Dikarya</taxon>
        <taxon>Basidiomycota</taxon>
        <taxon>Agaricomycotina</taxon>
        <taxon>Agaricomycetes</taxon>
        <taxon>Agaricomycetidae</taxon>
        <taxon>Agaricales</taxon>
        <taxon>Marasmiineae</taxon>
        <taxon>Physalacriaceae</taxon>
        <taxon>Cylindrobasidium</taxon>
    </lineage>
</organism>
<feature type="transmembrane region" description="Helical" evidence="2">
    <location>
        <begin position="130"/>
        <end position="151"/>
    </location>
</feature>
<dbReference type="Pfam" id="PF20152">
    <property type="entry name" value="DUF6534"/>
    <property type="match status" value="1"/>
</dbReference>
<feature type="transmembrane region" description="Helical" evidence="2">
    <location>
        <begin position="257"/>
        <end position="280"/>
    </location>
</feature>
<feature type="transmembrane region" description="Helical" evidence="2">
    <location>
        <begin position="98"/>
        <end position="118"/>
    </location>
</feature>
<dbReference type="AlphaFoldDB" id="A0A0D7BMG1"/>
<evidence type="ECO:0000256" key="2">
    <source>
        <dbReference type="SAM" id="Phobius"/>
    </source>
</evidence>
<dbReference type="PANTHER" id="PTHR40465">
    <property type="entry name" value="CHROMOSOME 1, WHOLE GENOME SHOTGUN SEQUENCE"/>
    <property type="match status" value="1"/>
</dbReference>
<dbReference type="PANTHER" id="PTHR40465:SF1">
    <property type="entry name" value="DUF6534 DOMAIN-CONTAINING PROTEIN"/>
    <property type="match status" value="1"/>
</dbReference>
<gene>
    <name evidence="4" type="ORF">CYLTODRAFT_487257</name>
</gene>
<protein>
    <recommendedName>
        <fullName evidence="3">DUF6534 domain-containing protein</fullName>
    </recommendedName>
</protein>